<dbReference type="AlphaFoldDB" id="A0A927CR33"/>
<dbReference type="InterPro" id="IPR037923">
    <property type="entry name" value="HTH-like"/>
</dbReference>
<dbReference type="InterPro" id="IPR009057">
    <property type="entry name" value="Homeodomain-like_sf"/>
</dbReference>
<dbReference type="PROSITE" id="PS01124">
    <property type="entry name" value="HTH_ARAC_FAMILY_2"/>
    <property type="match status" value="1"/>
</dbReference>
<dbReference type="Gene3D" id="1.10.10.60">
    <property type="entry name" value="Homeodomain-like"/>
    <property type="match status" value="2"/>
</dbReference>
<dbReference type="InterPro" id="IPR018062">
    <property type="entry name" value="HTH_AraC-typ_CS"/>
</dbReference>
<accession>A0A927CR33</accession>
<dbReference type="SUPFAM" id="SSF51215">
    <property type="entry name" value="Regulatory protein AraC"/>
    <property type="match status" value="1"/>
</dbReference>
<dbReference type="GO" id="GO:0043565">
    <property type="term" value="F:sequence-specific DNA binding"/>
    <property type="evidence" value="ECO:0007669"/>
    <property type="project" value="InterPro"/>
</dbReference>
<dbReference type="EMBL" id="JACXIY010000032">
    <property type="protein sequence ID" value="MBD2871567.1"/>
    <property type="molecule type" value="Genomic_DNA"/>
</dbReference>
<evidence type="ECO:0000313" key="5">
    <source>
        <dbReference type="EMBL" id="MBD2871567.1"/>
    </source>
</evidence>
<feature type="domain" description="HTH araC/xylS-type" evidence="4">
    <location>
        <begin position="179"/>
        <end position="278"/>
    </location>
</feature>
<evidence type="ECO:0000256" key="1">
    <source>
        <dbReference type="ARBA" id="ARBA00023015"/>
    </source>
</evidence>
<name>A0A927CR33_9BACL</name>
<dbReference type="SMART" id="SM00342">
    <property type="entry name" value="HTH_ARAC"/>
    <property type="match status" value="1"/>
</dbReference>
<keyword evidence="3" id="KW-0804">Transcription</keyword>
<dbReference type="InterPro" id="IPR018060">
    <property type="entry name" value="HTH_AraC"/>
</dbReference>
<dbReference type="SUPFAM" id="SSF46689">
    <property type="entry name" value="Homeodomain-like"/>
    <property type="match status" value="2"/>
</dbReference>
<dbReference type="GO" id="GO:0003700">
    <property type="term" value="F:DNA-binding transcription factor activity"/>
    <property type="evidence" value="ECO:0007669"/>
    <property type="project" value="InterPro"/>
</dbReference>
<dbReference type="PRINTS" id="PR00032">
    <property type="entry name" value="HTHARAC"/>
</dbReference>
<keyword evidence="2" id="KW-0238">DNA-binding</keyword>
<gene>
    <name evidence="5" type="ORF">IDH41_23530</name>
</gene>
<dbReference type="InterPro" id="IPR003313">
    <property type="entry name" value="AraC-bd"/>
</dbReference>
<evidence type="ECO:0000259" key="4">
    <source>
        <dbReference type="PROSITE" id="PS01124"/>
    </source>
</evidence>
<dbReference type="Pfam" id="PF12833">
    <property type="entry name" value="HTH_18"/>
    <property type="match status" value="1"/>
</dbReference>
<organism evidence="5 6">
    <name type="scientific">Paenibacillus arenilitoris</name>
    <dbReference type="NCBI Taxonomy" id="2772299"/>
    <lineage>
        <taxon>Bacteria</taxon>
        <taxon>Bacillati</taxon>
        <taxon>Bacillota</taxon>
        <taxon>Bacilli</taxon>
        <taxon>Bacillales</taxon>
        <taxon>Paenibacillaceae</taxon>
        <taxon>Paenibacillus</taxon>
    </lineage>
</organism>
<protein>
    <submittedName>
        <fullName evidence="5">Helix-turn-helix transcriptional regulator</fullName>
    </submittedName>
</protein>
<comment type="caution">
    <text evidence="5">The sequence shown here is derived from an EMBL/GenBank/DDBJ whole genome shotgun (WGS) entry which is preliminary data.</text>
</comment>
<proteinExistence type="predicted"/>
<dbReference type="PROSITE" id="PS00041">
    <property type="entry name" value="HTH_ARAC_FAMILY_1"/>
    <property type="match status" value="1"/>
</dbReference>
<keyword evidence="6" id="KW-1185">Reference proteome</keyword>
<reference evidence="5" key="1">
    <citation type="submission" date="2020-09" db="EMBL/GenBank/DDBJ databases">
        <title>A novel bacterium of genus Paenibacillus, isolated from South China Sea.</title>
        <authorList>
            <person name="Huang H."/>
            <person name="Mo K."/>
            <person name="Hu Y."/>
        </authorList>
    </citation>
    <scope>NUCLEOTIDE SEQUENCE</scope>
    <source>
        <strain evidence="5">IB182493</strain>
    </source>
</reference>
<sequence length="282" mass="32650">MKQEVTTIDTMVFPILTESDTELPVYLTSIGHWHNQETIDRPGGYPHFQWLQVMSGAGELHVGDQKMTVRAGQGFCLFPNEPHRYFATQEPWEIHWLSFKGELSDTLFKQAGITKSGVYSTADHDMIVTHMKNIYAMTQSGRAFLGIECSKLVYMFLLDLMKVIMVSSHSVEQNVLKLHPVFDYIESHYDQPIAIKDLAACIDVTPQYLCLLFKKAMKMRPMEYVNRERVNRSKELMFREGEIKMHEIARRVGFDSPSYFSSVFRRIEGLSPEQFKKIHGIR</sequence>
<evidence type="ECO:0000256" key="2">
    <source>
        <dbReference type="ARBA" id="ARBA00023125"/>
    </source>
</evidence>
<dbReference type="PANTHER" id="PTHR43280">
    <property type="entry name" value="ARAC-FAMILY TRANSCRIPTIONAL REGULATOR"/>
    <property type="match status" value="1"/>
</dbReference>
<dbReference type="InterPro" id="IPR020449">
    <property type="entry name" value="Tscrpt_reg_AraC-type_HTH"/>
</dbReference>
<evidence type="ECO:0000313" key="6">
    <source>
        <dbReference type="Proteomes" id="UP000632125"/>
    </source>
</evidence>
<keyword evidence="1" id="KW-0805">Transcription regulation</keyword>
<evidence type="ECO:0000256" key="3">
    <source>
        <dbReference type="ARBA" id="ARBA00023163"/>
    </source>
</evidence>
<dbReference type="PANTHER" id="PTHR43280:SF28">
    <property type="entry name" value="HTH-TYPE TRANSCRIPTIONAL ACTIVATOR RHAS"/>
    <property type="match status" value="1"/>
</dbReference>
<dbReference type="Proteomes" id="UP000632125">
    <property type="component" value="Unassembled WGS sequence"/>
</dbReference>
<dbReference type="Pfam" id="PF02311">
    <property type="entry name" value="AraC_binding"/>
    <property type="match status" value="1"/>
</dbReference>
<dbReference type="RefSeq" id="WP_190865467.1">
    <property type="nucleotide sequence ID" value="NZ_JACXIY010000032.1"/>
</dbReference>
<dbReference type="Gene3D" id="2.60.120.280">
    <property type="entry name" value="Regulatory protein AraC"/>
    <property type="match status" value="1"/>
</dbReference>